<feature type="compositionally biased region" description="Basic residues" evidence="1">
    <location>
        <begin position="132"/>
        <end position="141"/>
    </location>
</feature>
<feature type="compositionally biased region" description="Pro residues" evidence="1">
    <location>
        <begin position="82"/>
        <end position="91"/>
    </location>
</feature>
<evidence type="ECO:0000313" key="2">
    <source>
        <dbReference type="EMBL" id="KAF7834521.1"/>
    </source>
</evidence>
<feature type="compositionally biased region" description="Low complexity" evidence="1">
    <location>
        <begin position="286"/>
        <end position="299"/>
    </location>
</feature>
<feature type="compositionally biased region" description="Acidic residues" evidence="1">
    <location>
        <begin position="307"/>
        <end position="335"/>
    </location>
</feature>
<keyword evidence="3" id="KW-1185">Reference proteome</keyword>
<sequence length="351" mass="39192">MSLDSLLLSGHAVWEEYNCRQQKIRTHFRPVHHNEDGDNARNLCREKPIAQAHEAHAPNKAQKQAHGRSHEVKRVQVDGRPYPGPSTPPENPTASSLRTIGQLTHTNYRQNHHAQLQHLPLAREHPPPPLPPHRRPHQPHHRAPERQPDRHHRRQPRLLGPARPELVPHPGRHRRAQRGREGVHQRGRLYDDARGREGDPRVVQVPGEDGHQLVPPPLQTNTQTTLRGESHQRGPLRRGVGQQQWSRQIDVILTRHEWPRGALGSEVDSEWVEEGVGEEVREGEAAVEGGEAGDVGVLAEGEHEGVEVEPEEGNGEGSEEEDEDGAVESVVEEGEVAGAEGLGAEWLHAHG</sequence>
<evidence type="ECO:0000313" key="3">
    <source>
        <dbReference type="Proteomes" id="UP000634136"/>
    </source>
</evidence>
<feature type="compositionally biased region" description="Basic and acidic residues" evidence="1">
    <location>
        <begin position="178"/>
        <end position="200"/>
    </location>
</feature>
<protein>
    <submittedName>
        <fullName evidence="2">Uncharacterized protein</fullName>
    </submittedName>
</protein>
<proteinExistence type="predicted"/>
<gene>
    <name evidence="2" type="ORF">G2W53_009380</name>
</gene>
<feature type="region of interest" description="Disordered" evidence="1">
    <location>
        <begin position="112"/>
        <end position="242"/>
    </location>
</feature>
<accession>A0A835C7V8</accession>
<feature type="region of interest" description="Disordered" evidence="1">
    <location>
        <begin position="77"/>
        <end position="96"/>
    </location>
</feature>
<dbReference type="Proteomes" id="UP000634136">
    <property type="component" value="Unassembled WGS sequence"/>
</dbReference>
<name>A0A835C7V8_9FABA</name>
<comment type="caution">
    <text evidence="2">The sequence shown here is derived from an EMBL/GenBank/DDBJ whole genome shotgun (WGS) entry which is preliminary data.</text>
</comment>
<feature type="compositionally biased region" description="Low complexity" evidence="1">
    <location>
        <begin position="336"/>
        <end position="345"/>
    </location>
</feature>
<organism evidence="2 3">
    <name type="scientific">Senna tora</name>
    <dbReference type="NCBI Taxonomy" id="362788"/>
    <lineage>
        <taxon>Eukaryota</taxon>
        <taxon>Viridiplantae</taxon>
        <taxon>Streptophyta</taxon>
        <taxon>Embryophyta</taxon>
        <taxon>Tracheophyta</taxon>
        <taxon>Spermatophyta</taxon>
        <taxon>Magnoliopsida</taxon>
        <taxon>eudicotyledons</taxon>
        <taxon>Gunneridae</taxon>
        <taxon>Pentapetalae</taxon>
        <taxon>rosids</taxon>
        <taxon>fabids</taxon>
        <taxon>Fabales</taxon>
        <taxon>Fabaceae</taxon>
        <taxon>Caesalpinioideae</taxon>
        <taxon>Cassia clade</taxon>
        <taxon>Senna</taxon>
    </lineage>
</organism>
<reference evidence="2" key="1">
    <citation type="submission" date="2020-09" db="EMBL/GenBank/DDBJ databases">
        <title>Genome-Enabled Discovery of Anthraquinone Biosynthesis in Senna tora.</title>
        <authorList>
            <person name="Kang S.-H."/>
            <person name="Pandey R.P."/>
            <person name="Lee C.-M."/>
            <person name="Sim J.-S."/>
            <person name="Jeong J.-T."/>
            <person name="Choi B.-S."/>
            <person name="Jung M."/>
            <person name="Ginzburg D."/>
            <person name="Zhao K."/>
            <person name="Won S.Y."/>
            <person name="Oh T.-J."/>
            <person name="Yu Y."/>
            <person name="Kim N.-H."/>
            <person name="Lee O.R."/>
            <person name="Lee T.-H."/>
            <person name="Bashyal P."/>
            <person name="Kim T.-S."/>
            <person name="Lee W.-H."/>
            <person name="Kawkins C."/>
            <person name="Kim C.-K."/>
            <person name="Kim J.S."/>
            <person name="Ahn B.O."/>
            <person name="Rhee S.Y."/>
            <person name="Sohng J.K."/>
        </authorList>
    </citation>
    <scope>NUCLEOTIDE SEQUENCE</scope>
    <source>
        <tissue evidence="2">Leaf</tissue>
    </source>
</reference>
<evidence type="ECO:0000256" key="1">
    <source>
        <dbReference type="SAM" id="MobiDB-lite"/>
    </source>
</evidence>
<feature type="region of interest" description="Disordered" evidence="1">
    <location>
        <begin position="279"/>
        <end position="351"/>
    </location>
</feature>
<dbReference type="AlphaFoldDB" id="A0A835C7V8"/>
<dbReference type="EMBL" id="JAAIUW010000004">
    <property type="protein sequence ID" value="KAF7834521.1"/>
    <property type="molecule type" value="Genomic_DNA"/>
</dbReference>